<protein>
    <submittedName>
        <fullName evidence="1">Uncharacterized protein</fullName>
    </submittedName>
</protein>
<gene>
    <name evidence="1" type="ORF">LCGC14_2401350</name>
</gene>
<organism evidence="1">
    <name type="scientific">marine sediment metagenome</name>
    <dbReference type="NCBI Taxonomy" id="412755"/>
    <lineage>
        <taxon>unclassified sequences</taxon>
        <taxon>metagenomes</taxon>
        <taxon>ecological metagenomes</taxon>
    </lineage>
</organism>
<dbReference type="EMBL" id="LAZR01036065">
    <property type="protein sequence ID" value="KKL25835.1"/>
    <property type="molecule type" value="Genomic_DNA"/>
</dbReference>
<sequence length="269" mass="31596">MPEKDRKQEYDAAYQQAWAAFGAWQSHARADIRAYLGDVFSSKEKESMRKQKRDMLNIHLIRRIVKWIAGYQRDHRLGIEYEPSEGSDEQTASQLSFIVNWVMGHFGGYNLISDGFEHSLKTGMGLVNVYNDQNLDTRLDMFYYNQFLIDPNFTRIDLKDSNYGMIRKYISREQAKIILPKDKHPLIPKEDDRARTNEKFPNYKLPTLFGENLLAYDEFQQRKAIDKFIIMLRPINQEFEFIGKRSELDSTIRNLIAQTKIPPNLISVV</sequence>
<dbReference type="Pfam" id="PF16510">
    <property type="entry name" value="P22_portal"/>
    <property type="match status" value="1"/>
</dbReference>
<accession>A0A0F9BV97</accession>
<comment type="caution">
    <text evidence="1">The sequence shown here is derived from an EMBL/GenBank/DDBJ whole genome shotgun (WGS) entry which is preliminary data.</text>
</comment>
<reference evidence="1" key="1">
    <citation type="journal article" date="2015" name="Nature">
        <title>Complex archaea that bridge the gap between prokaryotes and eukaryotes.</title>
        <authorList>
            <person name="Spang A."/>
            <person name="Saw J.H."/>
            <person name="Jorgensen S.L."/>
            <person name="Zaremba-Niedzwiedzka K."/>
            <person name="Martijn J."/>
            <person name="Lind A.E."/>
            <person name="van Eijk R."/>
            <person name="Schleper C."/>
            <person name="Guy L."/>
            <person name="Ettema T.J."/>
        </authorList>
    </citation>
    <scope>NUCLEOTIDE SEQUENCE</scope>
</reference>
<name>A0A0F9BV97_9ZZZZ</name>
<feature type="non-terminal residue" evidence="1">
    <location>
        <position position="269"/>
    </location>
</feature>
<dbReference type="InterPro" id="IPR032427">
    <property type="entry name" value="P22_portal"/>
</dbReference>
<proteinExistence type="predicted"/>
<dbReference type="AlphaFoldDB" id="A0A0F9BV97"/>
<evidence type="ECO:0000313" key="1">
    <source>
        <dbReference type="EMBL" id="KKL25835.1"/>
    </source>
</evidence>